<dbReference type="EMBL" id="JSXC01000024">
    <property type="protein sequence ID" value="KHN52656.1"/>
    <property type="molecule type" value="Genomic_DNA"/>
</dbReference>
<dbReference type="Proteomes" id="UP000053038">
    <property type="component" value="Unassembled WGS sequence"/>
</dbReference>
<dbReference type="RefSeq" id="WP_039348432.1">
    <property type="nucleotide sequence ID" value="NZ_JSXC01000024.1"/>
</dbReference>
<name>A0A7V8IJP3_9GAMM</name>
<gene>
    <name evidence="1" type="ORF">OI69_07945</name>
</gene>
<comment type="caution">
    <text evidence="1">The sequence shown here is derived from an EMBL/GenBank/DDBJ whole genome shotgun (WGS) entry which is preliminary data.</text>
</comment>
<keyword evidence="2" id="KW-1185">Reference proteome</keyword>
<evidence type="ECO:0000313" key="1">
    <source>
        <dbReference type="EMBL" id="KHN52656.1"/>
    </source>
</evidence>
<evidence type="ECO:0000313" key="2">
    <source>
        <dbReference type="Proteomes" id="UP000053038"/>
    </source>
</evidence>
<proteinExistence type="predicted"/>
<dbReference type="OrthoDB" id="6629090at2"/>
<accession>A0A7V8IJP3</accession>
<dbReference type="AlphaFoldDB" id="A0A7V8IJP3"/>
<reference evidence="1 2" key="1">
    <citation type="submission" date="2014-10" db="EMBL/GenBank/DDBJ databases">
        <title>Genome sequence of Pectobacterium carotovorum M022.</title>
        <authorList>
            <person name="Chan K.-G."/>
            <person name="Tan W.-S."/>
        </authorList>
    </citation>
    <scope>NUCLEOTIDE SEQUENCE [LARGE SCALE GENOMIC DNA]</scope>
    <source>
        <strain evidence="1 2">M022</strain>
    </source>
</reference>
<protein>
    <submittedName>
        <fullName evidence="1">Uncharacterized protein</fullName>
    </submittedName>
</protein>
<organism evidence="1 2">
    <name type="scientific">Pectobacterium fontis</name>
    <dbReference type="NCBI Taxonomy" id="2558042"/>
    <lineage>
        <taxon>Bacteria</taxon>
        <taxon>Pseudomonadati</taxon>
        <taxon>Pseudomonadota</taxon>
        <taxon>Gammaproteobacteria</taxon>
        <taxon>Enterobacterales</taxon>
        <taxon>Pectobacteriaceae</taxon>
        <taxon>Pectobacterium</taxon>
    </lineage>
</organism>
<sequence length="237" mass="27410">MSNRSDIRDGSLFDMLKSGIVYTELLGWVDMGHARGDDIVELKQQFLAGESSGEQSYRVMYRQDMRYKKFGNNVGIGKFNRWEIKSERSRDDINSIMLAMLMNIAPRFEKQQYDLFSWYTDSGFSGEDLVSDLLGFYRALIPGQYSYRVRPVSRDAALRRWDFYGAIGSHKNQGFRPIIFPDPQDACIRHTPYIADLPHFMTWVRPWNDFTSGVVNILTDDGTTLEFNKPKGGRIRA</sequence>